<reference evidence="1 2" key="1">
    <citation type="submission" date="2019-10" db="EMBL/GenBank/DDBJ databases">
        <title>Whole-genome sequence of the extremophile Heliorestis acidaminivorans DSM 24790.</title>
        <authorList>
            <person name="Kyndt J.A."/>
            <person name="Meyer T.E."/>
        </authorList>
    </citation>
    <scope>NUCLEOTIDE SEQUENCE [LARGE SCALE GENOMIC DNA]</scope>
    <source>
        <strain evidence="1 2">DSM 24790</strain>
    </source>
</reference>
<evidence type="ECO:0000313" key="1">
    <source>
        <dbReference type="EMBL" id="KAB2951532.1"/>
    </source>
</evidence>
<dbReference type="Pfam" id="PF09388">
    <property type="entry name" value="SpoOE-like"/>
    <property type="match status" value="1"/>
</dbReference>
<dbReference type="GO" id="GO:0043937">
    <property type="term" value="P:regulation of sporulation"/>
    <property type="evidence" value="ECO:0007669"/>
    <property type="project" value="InterPro"/>
</dbReference>
<comment type="caution">
    <text evidence="1">The sequence shown here is derived from an EMBL/GenBank/DDBJ whole genome shotgun (WGS) entry which is preliminary data.</text>
</comment>
<accession>A0A6I0EUR9</accession>
<evidence type="ECO:0000313" key="2">
    <source>
        <dbReference type="Proteomes" id="UP000468766"/>
    </source>
</evidence>
<protein>
    <submittedName>
        <fullName evidence="1">Aspartyl-phosphate phosphatase Spo0E family protein</fullName>
    </submittedName>
</protein>
<dbReference type="SUPFAM" id="SSF140500">
    <property type="entry name" value="BAS1536-like"/>
    <property type="match status" value="1"/>
</dbReference>
<gene>
    <name evidence="1" type="ORF">F9B85_12055</name>
</gene>
<dbReference type="OrthoDB" id="2084348at2"/>
<organism evidence="1 2">
    <name type="scientific">Heliorestis acidaminivorans</name>
    <dbReference type="NCBI Taxonomy" id="553427"/>
    <lineage>
        <taxon>Bacteria</taxon>
        <taxon>Bacillati</taxon>
        <taxon>Bacillota</taxon>
        <taxon>Clostridia</taxon>
        <taxon>Eubacteriales</taxon>
        <taxon>Heliobacteriaceae</taxon>
        <taxon>Heliorestis</taxon>
    </lineage>
</organism>
<dbReference type="InterPro" id="IPR037208">
    <property type="entry name" value="Spo0E-like_sf"/>
</dbReference>
<dbReference type="InterPro" id="IPR036638">
    <property type="entry name" value="HLH_DNA-bd_sf"/>
</dbReference>
<dbReference type="InterPro" id="IPR018540">
    <property type="entry name" value="Spo0E-like"/>
</dbReference>
<dbReference type="Proteomes" id="UP000468766">
    <property type="component" value="Unassembled WGS sequence"/>
</dbReference>
<sequence>MQIRKIFHQPAGICKPVSNKESNSIYKGMRFMRDKLTLLRKIDRKRKAMYRAAELGQAYEELLKLSCELDVLIVEYMKKYPSDRDLVQSAC</sequence>
<keyword evidence="2" id="KW-1185">Reference proteome</keyword>
<dbReference type="GO" id="GO:0046983">
    <property type="term" value="F:protein dimerization activity"/>
    <property type="evidence" value="ECO:0007669"/>
    <property type="project" value="InterPro"/>
</dbReference>
<dbReference type="AlphaFoldDB" id="A0A6I0EUR9"/>
<name>A0A6I0EUR9_9FIRM</name>
<dbReference type="Gene3D" id="4.10.280.10">
    <property type="entry name" value="Helix-loop-helix DNA-binding domain"/>
    <property type="match status" value="1"/>
</dbReference>
<proteinExistence type="predicted"/>
<dbReference type="EMBL" id="WBXO01000011">
    <property type="protein sequence ID" value="KAB2951532.1"/>
    <property type="molecule type" value="Genomic_DNA"/>
</dbReference>